<reference evidence="2 3" key="1">
    <citation type="submission" date="2015-11" db="EMBL/GenBank/DDBJ databases">
        <title>Exploring the genomic traits of fungus-feeding bacterial genus Collimonas.</title>
        <authorList>
            <person name="Song C."/>
            <person name="Schmidt R."/>
            <person name="de Jager V."/>
            <person name="Krzyzanowska D."/>
            <person name="Jongedijk E."/>
            <person name="Cankar K."/>
            <person name="Beekwilder J."/>
            <person name="van Veen A."/>
            <person name="de Boer W."/>
            <person name="van Veen J.A."/>
            <person name="Garbeva P."/>
        </authorList>
    </citation>
    <scope>NUCLEOTIDE SEQUENCE [LARGE SCALE GENOMIC DNA]</scope>
    <source>
        <strain evidence="2 3">Ter291</strain>
    </source>
</reference>
<gene>
    <name evidence="2" type="ORF">CPter291_4444</name>
</gene>
<keyword evidence="1" id="KW-1133">Transmembrane helix</keyword>
<dbReference type="EMBL" id="CP013236">
    <property type="protein sequence ID" value="AMP16670.1"/>
    <property type="molecule type" value="Genomic_DNA"/>
</dbReference>
<keyword evidence="1" id="KW-0472">Membrane</keyword>
<accession>A0ABN4MGF7</accession>
<name>A0ABN4MGF7_9BURK</name>
<dbReference type="Proteomes" id="UP000074914">
    <property type="component" value="Chromosome"/>
</dbReference>
<evidence type="ECO:0000256" key="1">
    <source>
        <dbReference type="SAM" id="Phobius"/>
    </source>
</evidence>
<sequence>MEMRTSAASAKGMKMSTQKQADERQLYWVMIISAAFTFIVLTCNLLMKPPAWVSYMRGHLASRGSIMVLLTLLACILVSERICRRAARVLAGRVRRPV</sequence>
<organism evidence="2 3">
    <name type="scientific">Collimonas pratensis</name>
    <dbReference type="NCBI Taxonomy" id="279113"/>
    <lineage>
        <taxon>Bacteria</taxon>
        <taxon>Pseudomonadati</taxon>
        <taxon>Pseudomonadota</taxon>
        <taxon>Betaproteobacteria</taxon>
        <taxon>Burkholderiales</taxon>
        <taxon>Oxalobacteraceae</taxon>
        <taxon>Collimonas</taxon>
    </lineage>
</organism>
<proteinExistence type="predicted"/>
<evidence type="ECO:0000313" key="2">
    <source>
        <dbReference type="EMBL" id="AMP16670.1"/>
    </source>
</evidence>
<evidence type="ECO:0000313" key="3">
    <source>
        <dbReference type="Proteomes" id="UP000074914"/>
    </source>
</evidence>
<dbReference type="RefSeq" id="WP_062118758.1">
    <property type="nucleotide sequence ID" value="NZ_CP013236.1"/>
</dbReference>
<keyword evidence="1" id="KW-0812">Transmembrane</keyword>
<feature type="transmembrane region" description="Helical" evidence="1">
    <location>
        <begin position="59"/>
        <end position="78"/>
    </location>
</feature>
<keyword evidence="3" id="KW-1185">Reference proteome</keyword>
<feature type="transmembrane region" description="Helical" evidence="1">
    <location>
        <begin position="26"/>
        <end position="47"/>
    </location>
</feature>
<protein>
    <submittedName>
        <fullName evidence="2">Uncharacterized protein</fullName>
    </submittedName>
</protein>